<dbReference type="EMBL" id="BLQM01000005">
    <property type="protein sequence ID" value="GMH48580.1"/>
    <property type="molecule type" value="Genomic_DNA"/>
</dbReference>
<comment type="caution">
    <text evidence="1">The sequence shown here is derived from an EMBL/GenBank/DDBJ whole genome shotgun (WGS) entry which is preliminary data.</text>
</comment>
<sequence length="154" mass="17073">MSALTAVQPPSIDSFVRVLITNLSLDYEVYSAYLLPSLSSLIDENTHTHTQFNPDPTKSIKDQVSSSSSIEDLISILELLTESSGSEDENLVSELMSECVDLITLHVEFKIAEAESIKKLKEEKVRVTALFVYVVPNRILTRFLPSLGSVRVSV</sequence>
<organism evidence="1 2">
    <name type="scientific">Triparma laevis f. inornata</name>
    <dbReference type="NCBI Taxonomy" id="1714386"/>
    <lineage>
        <taxon>Eukaryota</taxon>
        <taxon>Sar</taxon>
        <taxon>Stramenopiles</taxon>
        <taxon>Ochrophyta</taxon>
        <taxon>Bolidophyceae</taxon>
        <taxon>Parmales</taxon>
        <taxon>Triparmaceae</taxon>
        <taxon>Triparma</taxon>
    </lineage>
</organism>
<dbReference type="Proteomes" id="UP001162640">
    <property type="component" value="Unassembled WGS sequence"/>
</dbReference>
<accession>A0A9W6ZED2</accession>
<evidence type="ECO:0000313" key="2">
    <source>
        <dbReference type="Proteomes" id="UP001162640"/>
    </source>
</evidence>
<protein>
    <submittedName>
        <fullName evidence="1">Uncharacterized protein</fullName>
    </submittedName>
</protein>
<gene>
    <name evidence="1" type="ORF">TL16_g00324</name>
</gene>
<dbReference type="AlphaFoldDB" id="A0A9W6ZED2"/>
<proteinExistence type="predicted"/>
<name>A0A9W6ZED2_9STRA</name>
<reference evidence="2" key="1">
    <citation type="journal article" date="2023" name="Commun. Biol.">
        <title>Genome analysis of Parmales, the sister group of diatoms, reveals the evolutionary specialization of diatoms from phago-mixotrophs to photoautotrophs.</title>
        <authorList>
            <person name="Ban H."/>
            <person name="Sato S."/>
            <person name="Yoshikawa S."/>
            <person name="Yamada K."/>
            <person name="Nakamura Y."/>
            <person name="Ichinomiya M."/>
            <person name="Sato N."/>
            <person name="Blanc-Mathieu R."/>
            <person name="Endo H."/>
            <person name="Kuwata A."/>
            <person name="Ogata H."/>
        </authorList>
    </citation>
    <scope>NUCLEOTIDE SEQUENCE [LARGE SCALE GENOMIC DNA]</scope>
</reference>
<evidence type="ECO:0000313" key="1">
    <source>
        <dbReference type="EMBL" id="GMH48580.1"/>
    </source>
</evidence>